<keyword evidence="1" id="KW-1133">Transmembrane helix</keyword>
<sequence length="225" mass="25330">MTDPNAVYHTLVKPVLPIFLMAGGIYALRFFLRRFRASAKGMLGEALVNQGTFRLLDKAFYQGFSDLYLPRPDGDGLTQVDHVVVSPFGIFVIETKNYTGWIYGSENQPKWTQTFSSGGKCSFQNPIWQNKLHMAALAKLLNLPLAKFRPVIFFMGGSAFKTELPEYVIDTSLTSYIVDFEEVLLTPEEVAAAKAALVDLVKRTNKRVAKRELVEGIEKRVKRSE</sequence>
<evidence type="ECO:0000313" key="3">
    <source>
        <dbReference type="EMBL" id="MFC5457727.1"/>
    </source>
</evidence>
<evidence type="ECO:0000256" key="1">
    <source>
        <dbReference type="SAM" id="Phobius"/>
    </source>
</evidence>
<dbReference type="Pfam" id="PF08378">
    <property type="entry name" value="NERD"/>
    <property type="match status" value="1"/>
</dbReference>
<evidence type="ECO:0000259" key="2">
    <source>
        <dbReference type="PROSITE" id="PS50965"/>
    </source>
</evidence>
<dbReference type="EMBL" id="JBHSMQ010000012">
    <property type="protein sequence ID" value="MFC5457727.1"/>
    <property type="molecule type" value="Genomic_DNA"/>
</dbReference>
<dbReference type="PROSITE" id="PS50965">
    <property type="entry name" value="NERD"/>
    <property type="match status" value="1"/>
</dbReference>
<feature type="domain" description="NERD" evidence="2">
    <location>
        <begin position="40"/>
        <end position="160"/>
    </location>
</feature>
<reference evidence="4" key="1">
    <citation type="journal article" date="2019" name="Int. J. Syst. Evol. Microbiol.">
        <title>The Global Catalogue of Microorganisms (GCM) 10K type strain sequencing project: providing services to taxonomists for standard genome sequencing and annotation.</title>
        <authorList>
            <consortium name="The Broad Institute Genomics Platform"/>
            <consortium name="The Broad Institute Genome Sequencing Center for Infectious Disease"/>
            <person name="Wu L."/>
            <person name="Ma J."/>
        </authorList>
    </citation>
    <scope>NUCLEOTIDE SEQUENCE [LARGE SCALE GENOMIC DNA]</scope>
    <source>
        <strain evidence="4">CGMCC 4.1469</strain>
    </source>
</reference>
<protein>
    <submittedName>
        <fullName evidence="3">Nuclease-related domain-containing protein</fullName>
    </submittedName>
</protein>
<dbReference type="Proteomes" id="UP001596052">
    <property type="component" value="Unassembled WGS sequence"/>
</dbReference>
<keyword evidence="4" id="KW-1185">Reference proteome</keyword>
<name>A0ABW0KYD5_9BACT</name>
<keyword evidence="1" id="KW-0812">Transmembrane</keyword>
<gene>
    <name evidence="3" type="ORF">ACFQDI_22855</name>
</gene>
<dbReference type="RefSeq" id="WP_377171352.1">
    <property type="nucleotide sequence ID" value="NZ_JBHSMQ010000012.1"/>
</dbReference>
<comment type="caution">
    <text evidence="3">The sequence shown here is derived from an EMBL/GenBank/DDBJ whole genome shotgun (WGS) entry which is preliminary data.</text>
</comment>
<proteinExistence type="predicted"/>
<accession>A0ABW0KYD5</accession>
<organism evidence="3 4">
    <name type="scientific">Prosthecobacter fluviatilis</name>
    <dbReference type="NCBI Taxonomy" id="445931"/>
    <lineage>
        <taxon>Bacteria</taxon>
        <taxon>Pseudomonadati</taxon>
        <taxon>Verrucomicrobiota</taxon>
        <taxon>Verrucomicrobiia</taxon>
        <taxon>Verrucomicrobiales</taxon>
        <taxon>Verrucomicrobiaceae</taxon>
        <taxon>Prosthecobacter</taxon>
    </lineage>
</organism>
<feature type="transmembrane region" description="Helical" evidence="1">
    <location>
        <begin position="15"/>
        <end position="32"/>
    </location>
</feature>
<dbReference type="InterPro" id="IPR011528">
    <property type="entry name" value="NERD"/>
</dbReference>
<evidence type="ECO:0000313" key="4">
    <source>
        <dbReference type="Proteomes" id="UP001596052"/>
    </source>
</evidence>
<keyword evidence="1" id="KW-0472">Membrane</keyword>